<dbReference type="Gene3D" id="1.20.5.3310">
    <property type="match status" value="1"/>
</dbReference>
<dbReference type="GO" id="GO:0043953">
    <property type="term" value="P:protein transport by the Tat complex"/>
    <property type="evidence" value="ECO:0007669"/>
    <property type="project" value="InterPro"/>
</dbReference>
<dbReference type="Pfam" id="PF02416">
    <property type="entry name" value="TatA_B_E"/>
    <property type="match status" value="1"/>
</dbReference>
<dbReference type="AlphaFoldDB" id="A0A9X2EGF3"/>
<gene>
    <name evidence="10" type="primary">tatB</name>
    <name evidence="10" type="ORF">NDO55_06915</name>
</gene>
<keyword evidence="2" id="KW-0813">Transport</keyword>
<dbReference type="PRINTS" id="PR01506">
    <property type="entry name" value="TATBPROTEIN"/>
</dbReference>
<dbReference type="Proteomes" id="UP001155128">
    <property type="component" value="Unassembled WGS sequence"/>
</dbReference>
<evidence type="ECO:0000256" key="1">
    <source>
        <dbReference type="ARBA" id="ARBA00004167"/>
    </source>
</evidence>
<comment type="subcellular location">
    <subcellularLocation>
        <location evidence="1">Membrane</location>
        <topology evidence="1">Single-pass membrane protein</topology>
    </subcellularLocation>
</comment>
<sequence length="111" mass="12389">MFGIGTIELLVVAIATLLFVGPKQLPVVMRTVGRWVGKMRAYVRHFNAGIDNIVREAELEEMEKQWKAQNEAIMAQFPADQYADEMLPKEARKPADDAESDAPDAAKKEGD</sequence>
<evidence type="ECO:0000256" key="8">
    <source>
        <dbReference type="ARBA" id="ARBA00023136"/>
    </source>
</evidence>
<dbReference type="InterPro" id="IPR003369">
    <property type="entry name" value="TatA/B/E"/>
</dbReference>
<reference evidence="10" key="1">
    <citation type="submission" date="2022-06" db="EMBL/GenBank/DDBJ databases">
        <title>Sphingomicrobium sedimins sp. nov., a marine bacterium isolated from tidal flat.</title>
        <authorList>
            <person name="Kim C.-H."/>
            <person name="Yoo Y."/>
            <person name="Kim J.-J."/>
        </authorList>
    </citation>
    <scope>NUCLEOTIDE SEQUENCE</scope>
    <source>
        <strain evidence="10">GRR-S6-50</strain>
    </source>
</reference>
<dbReference type="GO" id="GO:0016020">
    <property type="term" value="C:membrane"/>
    <property type="evidence" value="ECO:0007669"/>
    <property type="project" value="UniProtKB-SubCell"/>
</dbReference>
<dbReference type="GO" id="GO:0008320">
    <property type="term" value="F:protein transmembrane transporter activity"/>
    <property type="evidence" value="ECO:0007669"/>
    <property type="project" value="InterPro"/>
</dbReference>
<evidence type="ECO:0000256" key="2">
    <source>
        <dbReference type="ARBA" id="ARBA00022448"/>
    </source>
</evidence>
<evidence type="ECO:0000256" key="7">
    <source>
        <dbReference type="ARBA" id="ARBA00023010"/>
    </source>
</evidence>
<evidence type="ECO:0000256" key="9">
    <source>
        <dbReference type="SAM" id="MobiDB-lite"/>
    </source>
</evidence>
<protein>
    <submittedName>
        <fullName evidence="10">Sec-independent protein translocase protein TatB</fullName>
    </submittedName>
</protein>
<keyword evidence="6" id="KW-1133">Transmembrane helix</keyword>
<dbReference type="EMBL" id="JAMSHT010000001">
    <property type="protein sequence ID" value="MCM8557548.1"/>
    <property type="molecule type" value="Genomic_DNA"/>
</dbReference>
<dbReference type="InterPro" id="IPR018448">
    <property type="entry name" value="TatB"/>
</dbReference>
<feature type="compositionally biased region" description="Basic and acidic residues" evidence="9">
    <location>
        <begin position="86"/>
        <end position="96"/>
    </location>
</feature>
<keyword evidence="5" id="KW-0653">Protein transport</keyword>
<accession>A0A9X2EGF3</accession>
<name>A0A9X2EGF3_9SPHN</name>
<proteinExistence type="predicted"/>
<evidence type="ECO:0000256" key="5">
    <source>
        <dbReference type="ARBA" id="ARBA00022927"/>
    </source>
</evidence>
<keyword evidence="7" id="KW-0811">Translocation</keyword>
<dbReference type="PANTHER" id="PTHR33162">
    <property type="entry name" value="SEC-INDEPENDENT PROTEIN TRANSLOCASE PROTEIN TATA, CHLOROPLASTIC"/>
    <property type="match status" value="1"/>
</dbReference>
<comment type="caution">
    <text evidence="10">The sequence shown here is derived from an EMBL/GenBank/DDBJ whole genome shotgun (WGS) entry which is preliminary data.</text>
</comment>
<evidence type="ECO:0000256" key="3">
    <source>
        <dbReference type="ARBA" id="ARBA00022475"/>
    </source>
</evidence>
<feature type="region of interest" description="Disordered" evidence="9">
    <location>
        <begin position="85"/>
        <end position="111"/>
    </location>
</feature>
<dbReference type="PANTHER" id="PTHR33162:SF1">
    <property type="entry name" value="SEC-INDEPENDENT PROTEIN TRANSLOCASE PROTEIN TATA, CHLOROPLASTIC"/>
    <property type="match status" value="1"/>
</dbReference>
<evidence type="ECO:0000256" key="4">
    <source>
        <dbReference type="ARBA" id="ARBA00022692"/>
    </source>
</evidence>
<keyword evidence="4" id="KW-0812">Transmembrane</keyword>
<evidence type="ECO:0000313" key="11">
    <source>
        <dbReference type="Proteomes" id="UP001155128"/>
    </source>
</evidence>
<keyword evidence="3" id="KW-1003">Cell membrane</keyword>
<organism evidence="10 11">
    <name type="scientific">Sphingomicrobium sediminis</name>
    <dbReference type="NCBI Taxonomy" id="2950949"/>
    <lineage>
        <taxon>Bacteria</taxon>
        <taxon>Pseudomonadati</taxon>
        <taxon>Pseudomonadota</taxon>
        <taxon>Alphaproteobacteria</taxon>
        <taxon>Sphingomonadales</taxon>
        <taxon>Sphingomonadaceae</taxon>
        <taxon>Sphingomicrobium</taxon>
    </lineage>
</organism>
<keyword evidence="8" id="KW-0472">Membrane</keyword>
<keyword evidence="11" id="KW-1185">Reference proteome</keyword>
<evidence type="ECO:0000256" key="6">
    <source>
        <dbReference type="ARBA" id="ARBA00022989"/>
    </source>
</evidence>
<evidence type="ECO:0000313" key="10">
    <source>
        <dbReference type="EMBL" id="MCM8557548.1"/>
    </source>
</evidence>
<dbReference type="RefSeq" id="WP_252113699.1">
    <property type="nucleotide sequence ID" value="NZ_JAMSHT010000001.1"/>
</dbReference>
<dbReference type="NCBIfam" id="TIGR01410">
    <property type="entry name" value="tatB"/>
    <property type="match status" value="1"/>
</dbReference>